<dbReference type="FunFam" id="2.20.28.200:FF:000001">
    <property type="entry name" value="NAD-dependent protein deacetylase sirtuin-6"/>
    <property type="match status" value="1"/>
</dbReference>
<evidence type="ECO:0000313" key="12">
    <source>
        <dbReference type="Proteomes" id="UP000001555"/>
    </source>
</evidence>
<dbReference type="HOGENOM" id="CLU_023643_6_0_1"/>
<evidence type="ECO:0000256" key="3">
    <source>
        <dbReference type="ARBA" id="ARBA00022723"/>
    </source>
</evidence>
<dbReference type="EC" id="2.3.1.286" evidence="1"/>
<dbReference type="InterPro" id="IPR050134">
    <property type="entry name" value="NAD-dep_sirtuin_deacylases"/>
</dbReference>
<feature type="binding site" evidence="7">
    <location>
        <position position="176"/>
    </location>
    <ligand>
        <name>Zn(2+)</name>
        <dbReference type="ChEBI" id="CHEBI:29105"/>
    </ligand>
</feature>
<dbReference type="GO" id="GO:0046969">
    <property type="term" value="F:histone H3K9 deacetylase activity, NAD-dependent"/>
    <property type="evidence" value="ECO:0000318"/>
    <property type="project" value="GO_Central"/>
</dbReference>
<dbReference type="PANTHER" id="PTHR11085">
    <property type="entry name" value="NAD-DEPENDENT PROTEIN DEACYLASE SIRTUIN-5, MITOCHONDRIAL-RELATED"/>
    <property type="match status" value="1"/>
</dbReference>
<reference evidence="10 12" key="1">
    <citation type="submission" date="2008-03" db="EMBL/GenBank/DDBJ databases">
        <title>Annotation of Ixodes scapularis.</title>
        <authorList>
            <consortium name="Ixodes scapularis Genome Project Consortium"/>
            <person name="Caler E."/>
            <person name="Hannick L.I."/>
            <person name="Bidwell S."/>
            <person name="Joardar V."/>
            <person name="Thiagarajan M."/>
            <person name="Amedeo P."/>
            <person name="Galinsky K.J."/>
            <person name="Schobel S."/>
            <person name="Inman J."/>
            <person name="Hostetler J."/>
            <person name="Miller J."/>
            <person name="Hammond M."/>
            <person name="Megy K."/>
            <person name="Lawson D."/>
            <person name="Kodira C."/>
            <person name="Sutton G."/>
            <person name="Meyer J."/>
            <person name="Hill C.A."/>
            <person name="Birren B."/>
            <person name="Nene V."/>
            <person name="Collins F."/>
            <person name="Alarcon-Chaidez F."/>
            <person name="Wikel S."/>
            <person name="Strausberg R."/>
        </authorList>
    </citation>
    <scope>NUCLEOTIDE SEQUENCE [LARGE SCALE GENOMIC DNA]</scope>
    <source>
        <strain evidence="12">Wikel</strain>
        <strain evidence="10">Wikel colony</strain>
    </source>
</reference>
<reference evidence="11" key="2">
    <citation type="submission" date="2020-05" db="UniProtKB">
        <authorList>
            <consortium name="EnsemblMetazoa"/>
        </authorList>
    </citation>
    <scope>IDENTIFICATION</scope>
    <source>
        <strain evidence="11">wikel</strain>
    </source>
</reference>
<evidence type="ECO:0000256" key="8">
    <source>
        <dbReference type="SAM" id="MobiDB-lite"/>
    </source>
</evidence>
<dbReference type="PaxDb" id="6945-B7QJK7"/>
<dbReference type="Pfam" id="PF02146">
    <property type="entry name" value="SIR2"/>
    <property type="match status" value="1"/>
</dbReference>
<dbReference type="OrthoDB" id="2919105at2759"/>
<evidence type="ECO:0000256" key="5">
    <source>
        <dbReference type="ARBA" id="ARBA00023027"/>
    </source>
</evidence>
<evidence type="ECO:0007829" key="13">
    <source>
        <dbReference type="PeptideAtlas" id="B7QJK7"/>
    </source>
</evidence>
<keyword evidence="4 7" id="KW-0862">Zinc</keyword>
<dbReference type="STRING" id="6945.B7QJK7"/>
<dbReference type="PANTHER" id="PTHR11085:SF12">
    <property type="entry name" value="NAD-DEPENDENT PROTEIN DEACYLASE SIRTUIN-6"/>
    <property type="match status" value="1"/>
</dbReference>
<dbReference type="EnsemblMetazoa" id="ISCW014656-RA">
    <property type="protein sequence ID" value="ISCW014656-PA"/>
    <property type="gene ID" value="ISCW014656"/>
</dbReference>
<feature type="compositionally biased region" description="Basic residues" evidence="8">
    <location>
        <begin position="308"/>
        <end position="321"/>
    </location>
</feature>
<keyword evidence="2" id="KW-0808">Transferase</keyword>
<dbReference type="Gene3D" id="3.40.50.1220">
    <property type="entry name" value="TPP-binding domain"/>
    <property type="match status" value="1"/>
</dbReference>
<evidence type="ECO:0000259" key="9">
    <source>
        <dbReference type="PROSITE" id="PS50305"/>
    </source>
</evidence>
<dbReference type="FunFam" id="3.40.50.1220:FF:000038">
    <property type="entry name" value="NAD-dependent protein deacetylase sirtuin-6 isoform X2"/>
    <property type="match status" value="1"/>
</dbReference>
<dbReference type="GO" id="GO:0005634">
    <property type="term" value="C:nucleus"/>
    <property type="evidence" value="ECO:0000318"/>
    <property type="project" value="GO_Central"/>
</dbReference>
<evidence type="ECO:0000313" key="10">
    <source>
        <dbReference type="EMBL" id="EEC19029.1"/>
    </source>
</evidence>
<dbReference type="GO" id="GO:0070403">
    <property type="term" value="F:NAD+ binding"/>
    <property type="evidence" value="ECO:0007669"/>
    <property type="project" value="InterPro"/>
</dbReference>
<dbReference type="VEuPathDB" id="VectorBase:ISCI014656"/>
<feature type="region of interest" description="Disordered" evidence="8">
    <location>
        <begin position="303"/>
        <end position="335"/>
    </location>
</feature>
<dbReference type="GO" id="GO:0046872">
    <property type="term" value="F:metal ion binding"/>
    <property type="evidence" value="ECO:0007669"/>
    <property type="project" value="UniProtKB-KW"/>
</dbReference>
<dbReference type="Gene3D" id="2.20.28.200">
    <property type="match status" value="1"/>
</dbReference>
<keyword evidence="12" id="KW-1185">Reference proteome</keyword>
<keyword evidence="3 7" id="KW-0479">Metal-binding</keyword>
<evidence type="ECO:0000256" key="2">
    <source>
        <dbReference type="ARBA" id="ARBA00022679"/>
    </source>
</evidence>
<evidence type="ECO:0000256" key="4">
    <source>
        <dbReference type="ARBA" id="ARBA00022833"/>
    </source>
</evidence>
<proteinExistence type="evidence at protein level"/>
<dbReference type="VEuPathDB" id="VectorBase:ISCW014656"/>
<sequence>MSCDYASGLSDYADKGVCGQPEQFDDAALLDDKIARLADWMQSSKHVVVITGAGISTSAGIPDFRGPNGVWTLEQKGEKPTLNISFDDAVPTPTHMALVALAERAKLQFLVSQNVDGLHLKSGFPLDTLADLHGNMFVDRCNQCRRQFIRDTATRTVGQKPTGEPCPVPKRNGRLCRGRLHDSILDWEDELPEDAIEAADAHCRVADLVLCLGSTLQIVPCGTLPLLAKKSAGKIIVCNLQPTKLDKSANLILRAYVDDVMTKLMAKLGIDIPSYSPGRDPTKGKRELPPVYPRLRLPKVAKALGSGRRPKQRTKKPQKRASVKDDAKDNLKKLIKAEEPTETSLVLVKESVENDPLLADVTG</sequence>
<evidence type="ECO:0000256" key="6">
    <source>
        <dbReference type="ARBA" id="ARBA00038170"/>
    </source>
</evidence>
<keyword evidence="5" id="KW-0520">NAD</keyword>
<dbReference type="InParanoid" id="B7QJK7"/>
<dbReference type="AlphaFoldDB" id="B7QJK7"/>
<feature type="binding site" evidence="7">
    <location>
        <position position="144"/>
    </location>
    <ligand>
        <name>Zn(2+)</name>
        <dbReference type="ChEBI" id="CHEBI:29105"/>
    </ligand>
</feature>
<dbReference type="GO" id="GO:0003714">
    <property type="term" value="F:transcription corepressor activity"/>
    <property type="evidence" value="ECO:0000318"/>
    <property type="project" value="GO_Central"/>
</dbReference>
<dbReference type="EMBL" id="ABJB010998460">
    <property type="status" value="NOT_ANNOTATED_CDS"/>
    <property type="molecule type" value="Genomic_DNA"/>
</dbReference>
<dbReference type="FunCoup" id="B7QJK7">
    <property type="interactions" value="531"/>
</dbReference>
<dbReference type="InterPro" id="IPR029035">
    <property type="entry name" value="DHS-like_NAD/FAD-binding_dom"/>
</dbReference>
<dbReference type="SUPFAM" id="SSF52467">
    <property type="entry name" value="DHS-like NAD/FAD-binding domain"/>
    <property type="match status" value="1"/>
</dbReference>
<dbReference type="InterPro" id="IPR003000">
    <property type="entry name" value="Sirtuin"/>
</dbReference>
<dbReference type="Proteomes" id="UP000001555">
    <property type="component" value="Unassembled WGS sequence"/>
</dbReference>
<dbReference type="PROSITE" id="PS50305">
    <property type="entry name" value="SIRTUIN"/>
    <property type="match status" value="1"/>
</dbReference>
<accession>B7QJK7</accession>
<evidence type="ECO:0000256" key="7">
    <source>
        <dbReference type="PROSITE-ProRule" id="PRU00236"/>
    </source>
</evidence>
<gene>
    <name evidence="10" type="ORF">IscW_ISCW014656</name>
</gene>
<feature type="compositionally biased region" description="Basic and acidic residues" evidence="8">
    <location>
        <begin position="322"/>
        <end position="335"/>
    </location>
</feature>
<dbReference type="InterPro" id="IPR026590">
    <property type="entry name" value="Ssirtuin_cat_dom"/>
</dbReference>
<feature type="binding site" evidence="7">
    <location>
        <position position="166"/>
    </location>
    <ligand>
        <name>Zn(2+)</name>
        <dbReference type="ChEBI" id="CHEBI:29105"/>
    </ligand>
</feature>
<evidence type="ECO:0000313" key="11">
    <source>
        <dbReference type="EnsemblMetazoa" id="ISCW014656-PA"/>
    </source>
</evidence>
<feature type="active site" description="Proton acceptor" evidence="7">
    <location>
        <position position="133"/>
    </location>
</feature>
<protein>
    <recommendedName>
        <fullName evidence="1">protein acetyllysine N-acetyltransferase</fullName>
        <ecNumber evidence="1">2.3.1.286</ecNumber>
    </recommendedName>
</protein>
<dbReference type="VEuPathDB" id="VectorBase:ISCP_008095"/>
<evidence type="ECO:0000256" key="1">
    <source>
        <dbReference type="ARBA" id="ARBA00012928"/>
    </source>
</evidence>
<organism>
    <name type="scientific">Ixodes scapularis</name>
    <name type="common">Black-legged tick</name>
    <name type="synonym">Deer tick</name>
    <dbReference type="NCBI Taxonomy" id="6945"/>
    <lineage>
        <taxon>Eukaryota</taxon>
        <taxon>Metazoa</taxon>
        <taxon>Ecdysozoa</taxon>
        <taxon>Arthropoda</taxon>
        <taxon>Chelicerata</taxon>
        <taxon>Arachnida</taxon>
        <taxon>Acari</taxon>
        <taxon>Parasitiformes</taxon>
        <taxon>Ixodida</taxon>
        <taxon>Ixodoidea</taxon>
        <taxon>Ixodidae</taxon>
        <taxon>Ixodinae</taxon>
        <taxon>Ixodes</taxon>
    </lineage>
</organism>
<keyword evidence="13" id="KW-1267">Proteomics identification</keyword>
<dbReference type="EMBL" id="DS953045">
    <property type="protein sequence ID" value="EEC19029.1"/>
    <property type="molecule type" value="Genomic_DNA"/>
</dbReference>
<feature type="binding site" evidence="7">
    <location>
        <position position="141"/>
    </location>
    <ligand>
        <name>Zn(2+)</name>
        <dbReference type="ChEBI" id="CHEBI:29105"/>
    </ligand>
</feature>
<feature type="domain" description="Deacetylase sirtuin-type" evidence="9">
    <location>
        <begin position="27"/>
        <end position="271"/>
    </location>
</feature>
<comment type="similarity">
    <text evidence="6">Belongs to the sirtuin family. Class IV subfamily.</text>
</comment>
<name>B7QJK7_IXOSC</name>
<dbReference type="GO" id="GO:0000122">
    <property type="term" value="P:negative regulation of transcription by RNA polymerase II"/>
    <property type="evidence" value="ECO:0000318"/>
    <property type="project" value="GO_Central"/>
</dbReference>